<proteinExistence type="predicted"/>
<feature type="transmembrane region" description="Helical" evidence="1">
    <location>
        <begin position="75"/>
        <end position="98"/>
    </location>
</feature>
<keyword evidence="1" id="KW-0472">Membrane</keyword>
<evidence type="ECO:0000256" key="1">
    <source>
        <dbReference type="SAM" id="Phobius"/>
    </source>
</evidence>
<feature type="transmembrane region" description="Helical" evidence="1">
    <location>
        <begin position="6"/>
        <end position="27"/>
    </location>
</feature>
<dbReference type="Proteomes" id="UP000434580">
    <property type="component" value="Unassembled WGS sequence"/>
</dbReference>
<keyword evidence="1" id="KW-0812">Transmembrane</keyword>
<gene>
    <name evidence="2" type="ORF">DPBNPPHM_01766</name>
</gene>
<evidence type="ECO:0000313" key="2">
    <source>
        <dbReference type="EMBL" id="CAA0113964.1"/>
    </source>
</evidence>
<evidence type="ECO:0000313" key="3">
    <source>
        <dbReference type="Proteomes" id="UP000434580"/>
    </source>
</evidence>
<keyword evidence="1" id="KW-1133">Transmembrane helix</keyword>
<protein>
    <submittedName>
        <fullName evidence="2">Uncharacterized protein</fullName>
    </submittedName>
</protein>
<accession>A0A5S9QA29</accession>
<sequence length="111" mass="11968">MTHSVIVGTTAIVSLSIANVSVVCLMINSKEWTNAQYSFYHVGTNAIFVYSAIGGSCSVAPAASLSFRCPFLFDLTAPLVSTTLVICLTVFADQFWLLHLKKGVLMTETSQ</sequence>
<reference evidence="2 3" key="1">
    <citation type="submission" date="2019-11" db="EMBL/GenBank/DDBJ databases">
        <authorList>
            <person name="Holert J."/>
        </authorList>
    </citation>
    <scope>NUCLEOTIDE SEQUENCE [LARGE SCALE GENOMIC DNA]</scope>
    <source>
        <strain evidence="2">BC5_2</strain>
    </source>
</reference>
<organism evidence="2 3">
    <name type="scientific">BD1-7 clade bacterium</name>
    <dbReference type="NCBI Taxonomy" id="2029982"/>
    <lineage>
        <taxon>Bacteria</taxon>
        <taxon>Pseudomonadati</taxon>
        <taxon>Pseudomonadota</taxon>
        <taxon>Gammaproteobacteria</taxon>
        <taxon>Cellvibrionales</taxon>
        <taxon>Spongiibacteraceae</taxon>
        <taxon>BD1-7 clade</taxon>
    </lineage>
</organism>
<dbReference type="AlphaFoldDB" id="A0A5S9QA29"/>
<dbReference type="EMBL" id="CACSII010000017">
    <property type="protein sequence ID" value="CAA0113964.1"/>
    <property type="molecule type" value="Genomic_DNA"/>
</dbReference>
<feature type="transmembrane region" description="Helical" evidence="1">
    <location>
        <begin position="39"/>
        <end position="63"/>
    </location>
</feature>
<name>A0A5S9QA29_9GAMM</name>